<sequence length="98" mass="11228">MKIQRHAAFLKGRHLSIRSTSLVSNSKLLSRIWHVLKVVPVPDPWLKGVRRLVSKFVLPFARAPSWEIVCRPKSLGGLGRIVFTQAYFCIHKVPFHKS</sequence>
<name>A0A8H7QUX2_9FUNG</name>
<evidence type="ECO:0000313" key="2">
    <source>
        <dbReference type="Proteomes" id="UP000650833"/>
    </source>
</evidence>
<comment type="caution">
    <text evidence="1">The sequence shown here is derived from an EMBL/GenBank/DDBJ whole genome shotgun (WGS) entry which is preliminary data.</text>
</comment>
<keyword evidence="2" id="KW-1185">Reference proteome</keyword>
<gene>
    <name evidence="1" type="ORF">INT46_000025</name>
</gene>
<dbReference type="Proteomes" id="UP000650833">
    <property type="component" value="Unassembled WGS sequence"/>
</dbReference>
<evidence type="ECO:0000313" key="1">
    <source>
        <dbReference type="EMBL" id="KAG2199181.1"/>
    </source>
</evidence>
<protein>
    <submittedName>
        <fullName evidence="1">Uncharacterized protein</fullName>
    </submittedName>
</protein>
<dbReference type="EMBL" id="JAEPRC010000362">
    <property type="protein sequence ID" value="KAG2199181.1"/>
    <property type="molecule type" value="Genomic_DNA"/>
</dbReference>
<proteinExistence type="predicted"/>
<accession>A0A8H7QUX2</accession>
<dbReference type="AlphaFoldDB" id="A0A8H7QUX2"/>
<organism evidence="1 2">
    <name type="scientific">Mucor plumbeus</name>
    <dbReference type="NCBI Taxonomy" id="97098"/>
    <lineage>
        <taxon>Eukaryota</taxon>
        <taxon>Fungi</taxon>
        <taxon>Fungi incertae sedis</taxon>
        <taxon>Mucoromycota</taxon>
        <taxon>Mucoromycotina</taxon>
        <taxon>Mucoromycetes</taxon>
        <taxon>Mucorales</taxon>
        <taxon>Mucorineae</taxon>
        <taxon>Mucoraceae</taxon>
        <taxon>Mucor</taxon>
    </lineage>
</organism>
<dbReference type="OrthoDB" id="2417874at2759"/>
<reference evidence="1" key="1">
    <citation type="submission" date="2020-12" db="EMBL/GenBank/DDBJ databases">
        <title>Metabolic potential, ecology and presence of endohyphal bacteria is reflected in genomic diversity of Mucoromycotina.</title>
        <authorList>
            <person name="Muszewska A."/>
            <person name="Okrasinska A."/>
            <person name="Steczkiewicz K."/>
            <person name="Drgas O."/>
            <person name="Orlowska M."/>
            <person name="Perlinska-Lenart U."/>
            <person name="Aleksandrzak-Piekarczyk T."/>
            <person name="Szatraj K."/>
            <person name="Zielenkiewicz U."/>
            <person name="Pilsyk S."/>
            <person name="Malc E."/>
            <person name="Mieczkowski P."/>
            <person name="Kruszewska J.S."/>
            <person name="Biernat P."/>
            <person name="Pawlowska J."/>
        </authorList>
    </citation>
    <scope>NUCLEOTIDE SEQUENCE</scope>
    <source>
        <strain evidence="1">CBS 226.32</strain>
    </source>
</reference>